<evidence type="ECO:0000313" key="2">
    <source>
        <dbReference type="EMBL" id="MED6189989.1"/>
    </source>
</evidence>
<feature type="compositionally biased region" description="Basic and acidic residues" evidence="1">
    <location>
        <begin position="130"/>
        <end position="139"/>
    </location>
</feature>
<dbReference type="Proteomes" id="UP001341840">
    <property type="component" value="Unassembled WGS sequence"/>
</dbReference>
<dbReference type="EMBL" id="JASCZI010184194">
    <property type="protein sequence ID" value="MED6189989.1"/>
    <property type="molecule type" value="Genomic_DNA"/>
</dbReference>
<feature type="region of interest" description="Disordered" evidence="1">
    <location>
        <begin position="91"/>
        <end position="175"/>
    </location>
</feature>
<feature type="non-terminal residue" evidence="2">
    <location>
        <position position="1"/>
    </location>
</feature>
<accession>A0ABU6WXC7</accession>
<sequence length="175" mass="19620">NSSTTTSSPPPPPHYHHNRNTTTTPQPEKKKRKEGEEPVTEDTSRKREIKTARRSGRASDLFTGGSSTASFEEMGSENDLFSTYIDVEKLSDRGGVSNGSVHAENPDPHLHLLRRTLDMRNQTAGEQEEKEARRQYERGGRRRRERGGGGSASENGEEEEEESSDSRYEKSSRGE</sequence>
<evidence type="ECO:0000313" key="3">
    <source>
        <dbReference type="Proteomes" id="UP001341840"/>
    </source>
</evidence>
<evidence type="ECO:0000256" key="1">
    <source>
        <dbReference type="SAM" id="MobiDB-lite"/>
    </source>
</evidence>
<keyword evidence="3" id="KW-1185">Reference proteome</keyword>
<comment type="caution">
    <text evidence="2">The sequence shown here is derived from an EMBL/GenBank/DDBJ whole genome shotgun (WGS) entry which is preliminary data.</text>
</comment>
<proteinExistence type="predicted"/>
<reference evidence="2 3" key="1">
    <citation type="journal article" date="2023" name="Plants (Basel)">
        <title>Bridging the Gap: Combining Genomics and Transcriptomics Approaches to Understand Stylosanthes scabra, an Orphan Legume from the Brazilian Caatinga.</title>
        <authorList>
            <person name="Ferreira-Neto J.R.C."/>
            <person name="da Silva M.D."/>
            <person name="Binneck E."/>
            <person name="de Melo N.F."/>
            <person name="da Silva R.H."/>
            <person name="de Melo A.L.T.M."/>
            <person name="Pandolfi V."/>
            <person name="Bustamante F.O."/>
            <person name="Brasileiro-Vidal A.C."/>
            <person name="Benko-Iseppon A.M."/>
        </authorList>
    </citation>
    <scope>NUCLEOTIDE SEQUENCE [LARGE SCALE GENOMIC DNA]</scope>
    <source>
        <tissue evidence="2">Leaves</tissue>
    </source>
</reference>
<feature type="region of interest" description="Disordered" evidence="1">
    <location>
        <begin position="1"/>
        <end position="77"/>
    </location>
</feature>
<name>A0ABU6WXC7_9FABA</name>
<feature type="compositionally biased region" description="Basic and acidic residues" evidence="1">
    <location>
        <begin position="104"/>
        <end position="118"/>
    </location>
</feature>
<feature type="compositionally biased region" description="Basic and acidic residues" evidence="1">
    <location>
        <begin position="164"/>
        <end position="175"/>
    </location>
</feature>
<feature type="compositionally biased region" description="Basic and acidic residues" evidence="1">
    <location>
        <begin position="42"/>
        <end position="51"/>
    </location>
</feature>
<organism evidence="2 3">
    <name type="scientific">Stylosanthes scabra</name>
    <dbReference type="NCBI Taxonomy" id="79078"/>
    <lineage>
        <taxon>Eukaryota</taxon>
        <taxon>Viridiplantae</taxon>
        <taxon>Streptophyta</taxon>
        <taxon>Embryophyta</taxon>
        <taxon>Tracheophyta</taxon>
        <taxon>Spermatophyta</taxon>
        <taxon>Magnoliopsida</taxon>
        <taxon>eudicotyledons</taxon>
        <taxon>Gunneridae</taxon>
        <taxon>Pentapetalae</taxon>
        <taxon>rosids</taxon>
        <taxon>fabids</taxon>
        <taxon>Fabales</taxon>
        <taxon>Fabaceae</taxon>
        <taxon>Papilionoideae</taxon>
        <taxon>50 kb inversion clade</taxon>
        <taxon>dalbergioids sensu lato</taxon>
        <taxon>Dalbergieae</taxon>
        <taxon>Pterocarpus clade</taxon>
        <taxon>Stylosanthes</taxon>
    </lineage>
</organism>
<gene>
    <name evidence="2" type="ORF">PIB30_101337</name>
</gene>
<protein>
    <submittedName>
        <fullName evidence="2">Uncharacterized protein</fullName>
    </submittedName>
</protein>